<dbReference type="GO" id="GO:0005524">
    <property type="term" value="F:ATP binding"/>
    <property type="evidence" value="ECO:0007669"/>
    <property type="project" value="UniProtKB-UniRule"/>
</dbReference>
<evidence type="ECO:0000256" key="1">
    <source>
        <dbReference type="ARBA" id="ARBA00012513"/>
    </source>
</evidence>
<evidence type="ECO:0000256" key="4">
    <source>
        <dbReference type="ARBA" id="ARBA00022741"/>
    </source>
</evidence>
<keyword evidence="2" id="KW-0723">Serine/threonine-protein kinase</keyword>
<evidence type="ECO:0000256" key="8">
    <source>
        <dbReference type="ARBA" id="ARBA00048679"/>
    </source>
</evidence>
<name>A0A9P6BAS0_9AGAM</name>
<dbReference type="PROSITE" id="PS50011">
    <property type="entry name" value="PROTEIN_KINASE_DOM"/>
    <property type="match status" value="1"/>
</dbReference>
<feature type="binding site" evidence="9">
    <location>
        <position position="94"/>
    </location>
    <ligand>
        <name>ATP</name>
        <dbReference type="ChEBI" id="CHEBI:30616"/>
    </ligand>
</feature>
<accession>A0A9P6BAS0</accession>
<protein>
    <recommendedName>
        <fullName evidence="1">non-specific serine/threonine protein kinase</fullName>
        <ecNumber evidence="1">2.7.11.1</ecNumber>
    </recommendedName>
</protein>
<dbReference type="InterPro" id="IPR011009">
    <property type="entry name" value="Kinase-like_dom_sf"/>
</dbReference>
<evidence type="ECO:0000256" key="2">
    <source>
        <dbReference type="ARBA" id="ARBA00022527"/>
    </source>
</evidence>
<comment type="caution">
    <text evidence="11">The sequence shown here is derived from an EMBL/GenBank/DDBJ whole genome shotgun (WGS) entry which is preliminary data.</text>
</comment>
<dbReference type="SUPFAM" id="SSF56112">
    <property type="entry name" value="Protein kinase-like (PK-like)"/>
    <property type="match status" value="1"/>
</dbReference>
<sequence>MTLPRTSLIEEDLILSADEGFGYFPAESGGLLNGYYQIVRKLGWGRYSSVWLTRLSTPQLQYGSSVCVGRGMTAEATRGHREGLLRELMETIKKEAEGSYLPHFVEHFEERGPHGDHLCLVMHGLGIDVGTFRRAAPRKHLTLHMTKIVVAITLEALEQLHDLGIIHRSLANENQFHPIDIKPGNIFFSVSDDNEGIEKILNSDGIADGSEEVELNGQRYWTLASQSIPSGYRFDAPRSHTEILNVALGDFGHAQWVGRVPTTKDISPYALRAPEVILRAPFDAKVDVWSIGCLTFELLTGHWLFSPVGGSGWRREDDYLAKMMEITGDAFSPALLDRSEARNNYFDAAGNLLRIDALVPMSLENLIAAYKVFPEKDILPAAKFIRDCLRLDPDQRPLVVDLQVHDWMMNAWNCWVCYCAYHAIY</sequence>
<keyword evidence="6 9" id="KW-0067">ATP-binding</keyword>
<dbReference type="Gene3D" id="1.10.510.10">
    <property type="entry name" value="Transferase(Phosphotransferase) domain 1"/>
    <property type="match status" value="1"/>
</dbReference>
<evidence type="ECO:0000256" key="3">
    <source>
        <dbReference type="ARBA" id="ARBA00022679"/>
    </source>
</evidence>
<feature type="domain" description="Protein kinase" evidence="10">
    <location>
        <begin position="36"/>
        <end position="408"/>
    </location>
</feature>
<evidence type="ECO:0000313" key="11">
    <source>
        <dbReference type="EMBL" id="KAF9520422.1"/>
    </source>
</evidence>
<dbReference type="GO" id="GO:0050684">
    <property type="term" value="P:regulation of mRNA processing"/>
    <property type="evidence" value="ECO:0007669"/>
    <property type="project" value="TreeGrafter"/>
</dbReference>
<reference evidence="11" key="1">
    <citation type="journal article" date="2020" name="Nat. Commun.">
        <title>Large-scale genome sequencing of mycorrhizal fungi provides insights into the early evolution of symbiotic traits.</title>
        <authorList>
            <person name="Miyauchi S."/>
            <person name="Kiss E."/>
            <person name="Kuo A."/>
            <person name="Drula E."/>
            <person name="Kohler A."/>
            <person name="Sanchez-Garcia M."/>
            <person name="Morin E."/>
            <person name="Andreopoulos B."/>
            <person name="Barry K.W."/>
            <person name="Bonito G."/>
            <person name="Buee M."/>
            <person name="Carver A."/>
            <person name="Chen C."/>
            <person name="Cichocki N."/>
            <person name="Clum A."/>
            <person name="Culley D."/>
            <person name="Crous P.W."/>
            <person name="Fauchery L."/>
            <person name="Girlanda M."/>
            <person name="Hayes R.D."/>
            <person name="Keri Z."/>
            <person name="LaButti K."/>
            <person name="Lipzen A."/>
            <person name="Lombard V."/>
            <person name="Magnuson J."/>
            <person name="Maillard F."/>
            <person name="Murat C."/>
            <person name="Nolan M."/>
            <person name="Ohm R.A."/>
            <person name="Pangilinan J."/>
            <person name="Pereira M.F."/>
            <person name="Perotto S."/>
            <person name="Peter M."/>
            <person name="Pfister S."/>
            <person name="Riley R."/>
            <person name="Sitrit Y."/>
            <person name="Stielow J.B."/>
            <person name="Szollosi G."/>
            <person name="Zifcakova L."/>
            <person name="Stursova M."/>
            <person name="Spatafora J.W."/>
            <person name="Tedersoo L."/>
            <person name="Vaario L.M."/>
            <person name="Yamada A."/>
            <person name="Yan M."/>
            <person name="Wang P."/>
            <person name="Xu J."/>
            <person name="Bruns T."/>
            <person name="Baldrian P."/>
            <person name="Vilgalys R."/>
            <person name="Dunand C."/>
            <person name="Henrissat B."/>
            <person name="Grigoriev I.V."/>
            <person name="Hibbett D."/>
            <person name="Nagy L.G."/>
            <person name="Martin F.M."/>
        </authorList>
    </citation>
    <scope>NUCLEOTIDE SEQUENCE</scope>
    <source>
        <strain evidence="11">UP504</strain>
    </source>
</reference>
<dbReference type="Gene3D" id="3.30.200.20">
    <property type="entry name" value="Phosphorylase Kinase, domain 1"/>
    <property type="match status" value="1"/>
</dbReference>
<dbReference type="InterPro" id="IPR017441">
    <property type="entry name" value="Protein_kinase_ATP_BS"/>
</dbReference>
<dbReference type="GO" id="GO:0000245">
    <property type="term" value="P:spliceosomal complex assembly"/>
    <property type="evidence" value="ECO:0007669"/>
    <property type="project" value="TreeGrafter"/>
</dbReference>
<comment type="catalytic activity">
    <reaction evidence="8">
        <text>L-seryl-[protein] + ATP = O-phospho-L-seryl-[protein] + ADP + H(+)</text>
        <dbReference type="Rhea" id="RHEA:17989"/>
        <dbReference type="Rhea" id="RHEA-COMP:9863"/>
        <dbReference type="Rhea" id="RHEA-COMP:11604"/>
        <dbReference type="ChEBI" id="CHEBI:15378"/>
        <dbReference type="ChEBI" id="CHEBI:29999"/>
        <dbReference type="ChEBI" id="CHEBI:30616"/>
        <dbReference type="ChEBI" id="CHEBI:83421"/>
        <dbReference type="ChEBI" id="CHEBI:456216"/>
        <dbReference type="EC" id="2.7.11.1"/>
    </reaction>
</comment>
<dbReference type="PROSITE" id="PS00107">
    <property type="entry name" value="PROTEIN_KINASE_ATP"/>
    <property type="match status" value="1"/>
</dbReference>
<keyword evidence="3" id="KW-0808">Transferase</keyword>
<dbReference type="PANTHER" id="PTHR47634">
    <property type="entry name" value="PROTEIN KINASE DOMAIN-CONTAINING PROTEIN-RELATED"/>
    <property type="match status" value="1"/>
</dbReference>
<evidence type="ECO:0000313" key="12">
    <source>
        <dbReference type="Proteomes" id="UP000886523"/>
    </source>
</evidence>
<dbReference type="Proteomes" id="UP000886523">
    <property type="component" value="Unassembled WGS sequence"/>
</dbReference>
<proteinExistence type="predicted"/>
<organism evidence="11 12">
    <name type="scientific">Hydnum rufescens UP504</name>
    <dbReference type="NCBI Taxonomy" id="1448309"/>
    <lineage>
        <taxon>Eukaryota</taxon>
        <taxon>Fungi</taxon>
        <taxon>Dikarya</taxon>
        <taxon>Basidiomycota</taxon>
        <taxon>Agaricomycotina</taxon>
        <taxon>Agaricomycetes</taxon>
        <taxon>Cantharellales</taxon>
        <taxon>Hydnaceae</taxon>
        <taxon>Hydnum</taxon>
    </lineage>
</organism>
<comment type="catalytic activity">
    <reaction evidence="7">
        <text>L-threonyl-[protein] + ATP = O-phospho-L-threonyl-[protein] + ADP + H(+)</text>
        <dbReference type="Rhea" id="RHEA:46608"/>
        <dbReference type="Rhea" id="RHEA-COMP:11060"/>
        <dbReference type="Rhea" id="RHEA-COMP:11605"/>
        <dbReference type="ChEBI" id="CHEBI:15378"/>
        <dbReference type="ChEBI" id="CHEBI:30013"/>
        <dbReference type="ChEBI" id="CHEBI:30616"/>
        <dbReference type="ChEBI" id="CHEBI:61977"/>
        <dbReference type="ChEBI" id="CHEBI:456216"/>
        <dbReference type="EC" id="2.7.11.1"/>
    </reaction>
</comment>
<dbReference type="InterPro" id="IPR051334">
    <property type="entry name" value="SRPK"/>
</dbReference>
<evidence type="ECO:0000256" key="6">
    <source>
        <dbReference type="ARBA" id="ARBA00022840"/>
    </source>
</evidence>
<dbReference type="InterPro" id="IPR000719">
    <property type="entry name" value="Prot_kinase_dom"/>
</dbReference>
<dbReference type="EMBL" id="MU128912">
    <property type="protein sequence ID" value="KAF9520422.1"/>
    <property type="molecule type" value="Genomic_DNA"/>
</dbReference>
<dbReference type="Pfam" id="PF00069">
    <property type="entry name" value="Pkinase"/>
    <property type="match status" value="1"/>
</dbReference>
<dbReference type="OrthoDB" id="5979581at2759"/>
<keyword evidence="5" id="KW-0418">Kinase</keyword>
<dbReference type="EC" id="2.7.11.1" evidence="1"/>
<gene>
    <name evidence="11" type="ORF">BS47DRAFT_1287112</name>
</gene>
<evidence type="ECO:0000256" key="9">
    <source>
        <dbReference type="PROSITE-ProRule" id="PRU10141"/>
    </source>
</evidence>
<dbReference type="GO" id="GO:0004674">
    <property type="term" value="F:protein serine/threonine kinase activity"/>
    <property type="evidence" value="ECO:0007669"/>
    <property type="project" value="UniProtKB-KW"/>
</dbReference>
<keyword evidence="12" id="KW-1185">Reference proteome</keyword>
<evidence type="ECO:0000259" key="10">
    <source>
        <dbReference type="PROSITE" id="PS50011"/>
    </source>
</evidence>
<evidence type="ECO:0000256" key="7">
    <source>
        <dbReference type="ARBA" id="ARBA00047899"/>
    </source>
</evidence>
<dbReference type="AlphaFoldDB" id="A0A9P6BAS0"/>
<keyword evidence="4 9" id="KW-0547">Nucleotide-binding</keyword>
<evidence type="ECO:0000256" key="5">
    <source>
        <dbReference type="ARBA" id="ARBA00022777"/>
    </source>
</evidence>
<dbReference type="SMART" id="SM00220">
    <property type="entry name" value="S_TKc"/>
    <property type="match status" value="1"/>
</dbReference>
<dbReference type="PANTHER" id="PTHR47634:SF9">
    <property type="entry name" value="PROTEIN KINASE DOMAIN-CONTAINING PROTEIN-RELATED"/>
    <property type="match status" value="1"/>
</dbReference>